<dbReference type="RefSeq" id="WP_209372682.1">
    <property type="nucleotide sequence ID" value="NZ_JAGIZA010000004.1"/>
</dbReference>
<protein>
    <submittedName>
        <fullName evidence="1">Uncharacterized protein</fullName>
    </submittedName>
</protein>
<dbReference type="AlphaFoldDB" id="A0A940MXK1"/>
<sequence>MRAVDLLSLIHDDTGHREKECQPALLLIKQFLCREIPRNILQVGREEPNRYGSNDFCVSAVVSDGSTDKRCAYVWEVKSPQSHILEFDDHSLRLRPTMELVKAETQLFHYVEEFKSSRSFRHYFDLNDLAEVIPAGIIIGSEKTLVKKGRLGQGKSLDELKRLYQISMHARHQYLYKAANILVKDWSWVYGNLLSLENPSPIVPIGSIAS</sequence>
<keyword evidence="2" id="KW-1185">Reference proteome</keyword>
<dbReference type="Proteomes" id="UP000677537">
    <property type="component" value="Unassembled WGS sequence"/>
</dbReference>
<evidence type="ECO:0000313" key="2">
    <source>
        <dbReference type="Proteomes" id="UP000677537"/>
    </source>
</evidence>
<comment type="caution">
    <text evidence="1">The sequence shown here is derived from an EMBL/GenBank/DDBJ whole genome shotgun (WGS) entry which is preliminary data.</text>
</comment>
<gene>
    <name evidence="1" type="ORF">J5Y10_08625</name>
</gene>
<accession>A0A940MXK1</accession>
<reference evidence="1" key="1">
    <citation type="submission" date="2021-03" db="EMBL/GenBank/DDBJ databases">
        <authorList>
            <person name="So Y."/>
        </authorList>
    </citation>
    <scope>NUCLEOTIDE SEQUENCE</scope>
    <source>
        <strain evidence="1">SG15</strain>
    </source>
</reference>
<evidence type="ECO:0000313" key="1">
    <source>
        <dbReference type="EMBL" id="MBP0492840.1"/>
    </source>
</evidence>
<name>A0A940MXK1_9PROT</name>
<dbReference type="EMBL" id="JAGIZA010000004">
    <property type="protein sequence ID" value="MBP0492840.1"/>
    <property type="molecule type" value="Genomic_DNA"/>
</dbReference>
<organism evidence="1 2">
    <name type="scientific">Roseomonas indoligenes</name>
    <dbReference type="NCBI Taxonomy" id="2820811"/>
    <lineage>
        <taxon>Bacteria</taxon>
        <taxon>Pseudomonadati</taxon>
        <taxon>Pseudomonadota</taxon>
        <taxon>Alphaproteobacteria</taxon>
        <taxon>Acetobacterales</taxon>
        <taxon>Roseomonadaceae</taxon>
        <taxon>Roseomonas</taxon>
    </lineage>
</organism>
<proteinExistence type="predicted"/>